<dbReference type="InterPro" id="IPR043428">
    <property type="entry name" value="LivM-like"/>
</dbReference>
<dbReference type="HOGENOM" id="CLU_031365_1_2_6"/>
<dbReference type="Pfam" id="PF02653">
    <property type="entry name" value="BPD_transp_2"/>
    <property type="match status" value="1"/>
</dbReference>
<feature type="transmembrane region" description="Helical" evidence="6">
    <location>
        <begin position="42"/>
        <end position="63"/>
    </location>
</feature>
<keyword evidence="5 6" id="KW-0472">Membrane</keyword>
<dbReference type="PANTHER" id="PTHR30482">
    <property type="entry name" value="HIGH-AFFINITY BRANCHED-CHAIN AMINO ACID TRANSPORT SYSTEM PERMEASE"/>
    <property type="match status" value="1"/>
</dbReference>
<reference evidence="7 8" key="1">
    <citation type="journal article" date="2013" name="Genome Announc.">
        <title>Genome Sequence of the Obligate Gammaproteobacterial Methanotroph Methylomicrobium album Strain BG8.</title>
        <authorList>
            <person name="Kits K.D."/>
            <person name="Kalyuzhnaya M.G."/>
            <person name="Klotz M.G."/>
            <person name="Jetten M.S."/>
            <person name="Op den Camp H.J."/>
            <person name="Vuilleumier S."/>
            <person name="Bringel F."/>
            <person name="Dispirito A.A."/>
            <person name="Murrell J.C."/>
            <person name="Bruce D."/>
            <person name="Cheng J.F."/>
            <person name="Copeland A."/>
            <person name="Goodwin L."/>
            <person name="Hauser L."/>
            <person name="Lajus A."/>
            <person name="Land M.L."/>
            <person name="Lapidus A."/>
            <person name="Lucas S."/>
            <person name="Medigue C."/>
            <person name="Pitluck S."/>
            <person name="Woyke T."/>
            <person name="Zeytun A."/>
            <person name="Stein L.Y."/>
        </authorList>
    </citation>
    <scope>NUCLEOTIDE SEQUENCE [LARGE SCALE GENOMIC DNA]</scope>
    <source>
        <strain evidence="7 8">BG8</strain>
    </source>
</reference>
<name>H8GP38_METAL</name>
<feature type="transmembrane region" description="Helical" evidence="6">
    <location>
        <begin position="129"/>
        <end position="147"/>
    </location>
</feature>
<keyword evidence="2" id="KW-1003">Cell membrane</keyword>
<feature type="transmembrane region" description="Helical" evidence="6">
    <location>
        <begin position="100"/>
        <end position="122"/>
    </location>
</feature>
<evidence type="ECO:0000313" key="8">
    <source>
        <dbReference type="Proteomes" id="UP000005090"/>
    </source>
</evidence>
<feature type="transmembrane region" description="Helical" evidence="6">
    <location>
        <begin position="167"/>
        <end position="186"/>
    </location>
</feature>
<feature type="transmembrane region" description="Helical" evidence="6">
    <location>
        <begin position="216"/>
        <end position="241"/>
    </location>
</feature>
<evidence type="ECO:0000256" key="1">
    <source>
        <dbReference type="ARBA" id="ARBA00004429"/>
    </source>
</evidence>
<dbReference type="GO" id="GO:0005886">
    <property type="term" value="C:plasma membrane"/>
    <property type="evidence" value="ECO:0007669"/>
    <property type="project" value="UniProtKB-SubCell"/>
</dbReference>
<keyword evidence="3 6" id="KW-0812">Transmembrane</keyword>
<dbReference type="EMBL" id="CM001475">
    <property type="protein sequence ID" value="EIC29624.1"/>
    <property type="molecule type" value="Genomic_DNA"/>
</dbReference>
<keyword evidence="4 6" id="KW-1133">Transmembrane helix</keyword>
<accession>H8GP38</accession>
<dbReference type="GO" id="GO:0015658">
    <property type="term" value="F:branched-chain amino acid transmembrane transporter activity"/>
    <property type="evidence" value="ECO:0007669"/>
    <property type="project" value="InterPro"/>
</dbReference>
<dbReference type="STRING" id="686340.Metal_1858"/>
<dbReference type="CDD" id="cd06581">
    <property type="entry name" value="TM_PBP1_LivM_like"/>
    <property type="match status" value="1"/>
</dbReference>
<comment type="subcellular location">
    <subcellularLocation>
        <location evidence="1">Cell inner membrane</location>
        <topology evidence="1">Multi-pass membrane protein</topology>
    </subcellularLocation>
</comment>
<evidence type="ECO:0000256" key="6">
    <source>
        <dbReference type="SAM" id="Phobius"/>
    </source>
</evidence>
<dbReference type="InterPro" id="IPR001851">
    <property type="entry name" value="ABC_transp_permease"/>
</dbReference>
<dbReference type="eggNOG" id="COG4177">
    <property type="taxonomic scope" value="Bacteria"/>
</dbReference>
<dbReference type="Proteomes" id="UP000005090">
    <property type="component" value="Chromosome"/>
</dbReference>
<organism evidence="7 8">
    <name type="scientific">Methylomicrobium album BG8</name>
    <dbReference type="NCBI Taxonomy" id="686340"/>
    <lineage>
        <taxon>Bacteria</taxon>
        <taxon>Pseudomonadati</taxon>
        <taxon>Pseudomonadota</taxon>
        <taxon>Gammaproteobacteria</taxon>
        <taxon>Methylococcales</taxon>
        <taxon>Methylococcaceae</taxon>
        <taxon>Methylomicrobium</taxon>
    </lineage>
</organism>
<keyword evidence="8" id="KW-1185">Reference proteome</keyword>
<evidence type="ECO:0000256" key="3">
    <source>
        <dbReference type="ARBA" id="ARBA00022692"/>
    </source>
</evidence>
<protein>
    <submittedName>
        <fullName evidence="7">ABC-type branched-chain amino acid transport system, permease component</fullName>
    </submittedName>
</protein>
<feature type="transmembrane region" description="Helical" evidence="6">
    <location>
        <begin position="311"/>
        <end position="330"/>
    </location>
</feature>
<feature type="transmembrane region" description="Helical" evidence="6">
    <location>
        <begin position="70"/>
        <end position="88"/>
    </location>
</feature>
<dbReference type="RefSeq" id="WP_005371624.1">
    <property type="nucleotide sequence ID" value="NZ_CM001475.1"/>
</dbReference>
<sequence length="367" mass="40453">MIAKVSVHWNRLLERRWLVPVLLASGLVLAFLVPEYHLLSVYAQLILMYVGINIILAVSLNLVNGYMGEFSLAHAGFMAIGAYTSAVLTMKVLPAADFPLLFPLAVLAGGAAAAVFGLIVAVPSFKVRGDYLAIITLAFLMIVKSAIENIDFVGGPRGLSGILRLTTLPWVFFWTVALVWLVRNFVYSNYGRGVMSIREDEIASDLMSVNTRQVKFFAFMLSSFCAGIAGALFAHLLQFISPRVFDIAKSTEILIMVYLGGIASIGGSILGATLFTVLLELLRPSTMASLLSWLPAAVFNPLNEHFISHLGVWRMVIMPLALILVMLYWPRGMMGLREYRGFVPERDKDAHRHTLPEAGLHEHPESD</sequence>
<feature type="transmembrane region" description="Helical" evidence="6">
    <location>
        <begin position="253"/>
        <end position="274"/>
    </location>
</feature>
<feature type="transmembrane region" description="Helical" evidence="6">
    <location>
        <begin position="17"/>
        <end position="36"/>
    </location>
</feature>
<evidence type="ECO:0000256" key="5">
    <source>
        <dbReference type="ARBA" id="ARBA00023136"/>
    </source>
</evidence>
<evidence type="ECO:0000313" key="7">
    <source>
        <dbReference type="EMBL" id="EIC29624.1"/>
    </source>
</evidence>
<proteinExistence type="predicted"/>
<gene>
    <name evidence="7" type="ORF">Metal_1858</name>
</gene>
<evidence type="ECO:0000256" key="4">
    <source>
        <dbReference type="ARBA" id="ARBA00022989"/>
    </source>
</evidence>
<dbReference type="PANTHER" id="PTHR30482:SF10">
    <property type="entry name" value="HIGH-AFFINITY BRANCHED-CHAIN AMINO ACID TRANSPORT PROTEIN BRAE"/>
    <property type="match status" value="1"/>
</dbReference>
<evidence type="ECO:0000256" key="2">
    <source>
        <dbReference type="ARBA" id="ARBA00022475"/>
    </source>
</evidence>
<dbReference type="AlphaFoldDB" id="H8GP38"/>